<keyword evidence="4" id="KW-1133">Transmembrane helix</keyword>
<dbReference type="GO" id="GO:0140359">
    <property type="term" value="F:ABC-type transporter activity"/>
    <property type="evidence" value="ECO:0007669"/>
    <property type="project" value="InterPro"/>
</dbReference>
<dbReference type="PRINTS" id="PR00164">
    <property type="entry name" value="ABC2TRNSPORT"/>
</dbReference>
<keyword evidence="3" id="KW-0813">Transport</keyword>
<evidence type="ECO:0000313" key="5">
    <source>
        <dbReference type="EMBL" id="KXG87414.1"/>
    </source>
</evidence>
<keyword evidence="4" id="KW-0812">Transmembrane</keyword>
<gene>
    <name evidence="5" type="ORF">ATO67_19055</name>
</gene>
<keyword evidence="4" id="KW-0472">Membrane</keyword>
<dbReference type="GO" id="GO:0015920">
    <property type="term" value="P:lipopolysaccharide transport"/>
    <property type="evidence" value="ECO:0007669"/>
    <property type="project" value="TreeGrafter"/>
</dbReference>
<evidence type="ECO:0000256" key="2">
    <source>
        <dbReference type="ARBA" id="ARBA00007783"/>
    </source>
</evidence>
<evidence type="ECO:0000256" key="4">
    <source>
        <dbReference type="SAM" id="Phobius"/>
    </source>
</evidence>
<dbReference type="PANTHER" id="PTHR30413">
    <property type="entry name" value="INNER MEMBRANE TRANSPORT PERMEASE"/>
    <property type="match status" value="1"/>
</dbReference>
<name>A0A135P7L2_9HYPH</name>
<comment type="subcellular location">
    <subcellularLocation>
        <location evidence="1">Cell inner membrane</location>
        <topology evidence="1">Multi-pass membrane protein</topology>
    </subcellularLocation>
</comment>
<dbReference type="Proteomes" id="UP000070498">
    <property type="component" value="Unassembled WGS sequence"/>
</dbReference>
<dbReference type="InterPro" id="IPR000412">
    <property type="entry name" value="ABC_2_transport"/>
</dbReference>
<comment type="caution">
    <text evidence="5">The sequence shown here is derived from an EMBL/GenBank/DDBJ whole genome shotgun (WGS) entry which is preliminary data.</text>
</comment>
<feature type="transmembrane region" description="Helical" evidence="4">
    <location>
        <begin position="121"/>
        <end position="141"/>
    </location>
</feature>
<evidence type="ECO:0000313" key="6">
    <source>
        <dbReference type="Proteomes" id="UP000070498"/>
    </source>
</evidence>
<dbReference type="STRING" id="2052828.ATO67_19055"/>
<feature type="transmembrane region" description="Helical" evidence="4">
    <location>
        <begin position="75"/>
        <end position="100"/>
    </location>
</feature>
<feature type="transmembrane region" description="Helical" evidence="4">
    <location>
        <begin position="185"/>
        <end position="205"/>
    </location>
</feature>
<keyword evidence="6" id="KW-1185">Reference proteome</keyword>
<dbReference type="PANTHER" id="PTHR30413:SF8">
    <property type="entry name" value="TRANSPORT PERMEASE PROTEIN"/>
    <property type="match status" value="1"/>
</dbReference>
<organism evidence="5 6">
    <name type="scientific">Agrobacterium bohemicum</name>
    <dbReference type="NCBI Taxonomy" id="2052828"/>
    <lineage>
        <taxon>Bacteria</taxon>
        <taxon>Pseudomonadati</taxon>
        <taxon>Pseudomonadota</taxon>
        <taxon>Alphaproteobacteria</taxon>
        <taxon>Hyphomicrobiales</taxon>
        <taxon>Rhizobiaceae</taxon>
        <taxon>Rhizobium/Agrobacterium group</taxon>
        <taxon>Agrobacterium</taxon>
    </lineage>
</organism>
<reference evidence="5 6" key="1">
    <citation type="submission" date="2015-11" db="EMBL/GenBank/DDBJ databases">
        <title>Draft genome sequence of Agrobacterium sp. R89-1.</title>
        <authorList>
            <person name="Zahradnik J."/>
            <person name="Kyslikova E."/>
            <person name="Palyzova A."/>
            <person name="Kyslik P."/>
        </authorList>
    </citation>
    <scope>NUCLEOTIDE SEQUENCE [LARGE SCALE GENOMIC DNA]</scope>
    <source>
        <strain evidence="5 6">R89-1</strain>
    </source>
</reference>
<feature type="transmembrane region" description="Helical" evidence="4">
    <location>
        <begin position="242"/>
        <end position="261"/>
    </location>
</feature>
<protein>
    <submittedName>
        <fullName evidence="5">Capsular biosynthesis protein</fullName>
    </submittedName>
</protein>
<sequence>MGRTKNTPRSTVLSAILEKRNVMNAVILRDMRSRFFDHGLGFLVVSLWPLAHMLILLLIYSAMGRRAPYGESLNVFFATGLIPTLAFMYISRFMSLSLVLNRPMLAFPVVTVLDIMLARSVLEVIAAFITLGLMFLTLVALGDDPFPIDPFLAVEAYGASILLAVGMGFLAGVIVMFLPLFATIYALTMIVVYISSGTLFVVQTMPEPVTYVLSWNPVFHLVEWMREAYYLGYNSRVLDKQYVVWFGVTALAAGLALERSLRMRMLEN</sequence>
<dbReference type="AlphaFoldDB" id="A0A135P7L2"/>
<dbReference type="EMBL" id="LNUW01000005">
    <property type="protein sequence ID" value="KXG87414.1"/>
    <property type="molecule type" value="Genomic_DNA"/>
</dbReference>
<proteinExistence type="inferred from homology"/>
<evidence type="ECO:0000256" key="3">
    <source>
        <dbReference type="ARBA" id="ARBA00022448"/>
    </source>
</evidence>
<evidence type="ECO:0000256" key="1">
    <source>
        <dbReference type="ARBA" id="ARBA00004429"/>
    </source>
</evidence>
<feature type="transmembrane region" description="Helical" evidence="4">
    <location>
        <begin position="156"/>
        <end position="178"/>
    </location>
</feature>
<dbReference type="GO" id="GO:0043190">
    <property type="term" value="C:ATP-binding cassette (ABC) transporter complex"/>
    <property type="evidence" value="ECO:0007669"/>
    <property type="project" value="InterPro"/>
</dbReference>
<accession>A0A135P7L2</accession>
<feature type="transmembrane region" description="Helical" evidence="4">
    <location>
        <begin position="39"/>
        <end position="63"/>
    </location>
</feature>
<comment type="similarity">
    <text evidence="2">Belongs to the ABC-2 integral membrane protein family.</text>
</comment>